<accession>D3S2L3</accession>
<dbReference type="Gene3D" id="3.30.70.20">
    <property type="match status" value="2"/>
</dbReference>
<dbReference type="PaxDb" id="589924-Ferp_0365"/>
<dbReference type="InterPro" id="IPR017896">
    <property type="entry name" value="4Fe4S_Fe-S-bd"/>
</dbReference>
<evidence type="ECO:0000259" key="1">
    <source>
        <dbReference type="PROSITE" id="PS51379"/>
    </source>
</evidence>
<sequence>MKRIVVNRYKCAYCGACVSVCKFDANELVETYLEIYPDKCTLCMVCVKTCPMGALEVVE</sequence>
<dbReference type="RefSeq" id="WP_012964890.1">
    <property type="nucleotide sequence ID" value="NC_013849.1"/>
</dbReference>
<feature type="domain" description="4Fe-4S ferredoxin-type" evidence="1">
    <location>
        <begin position="2"/>
        <end position="30"/>
    </location>
</feature>
<dbReference type="SUPFAM" id="SSF54862">
    <property type="entry name" value="4Fe-4S ferredoxins"/>
    <property type="match status" value="1"/>
</dbReference>
<dbReference type="STRING" id="589924.Ferp_0365"/>
<evidence type="ECO:0000313" key="2">
    <source>
        <dbReference type="EMBL" id="ADC64543.1"/>
    </source>
</evidence>
<reference evidence="3" key="1">
    <citation type="submission" date="2010-02" db="EMBL/GenBank/DDBJ databases">
        <title>Complete sequence of Ferroglobus placidus DSM 10642.</title>
        <authorList>
            <consortium name="US DOE Joint Genome Institute"/>
            <person name="Lucas S."/>
            <person name="Copeland A."/>
            <person name="Lapidus A."/>
            <person name="Cheng J.-F."/>
            <person name="Bruce D."/>
            <person name="Goodwin L."/>
            <person name="Pitluck S."/>
            <person name="Saunders E."/>
            <person name="Brettin T."/>
            <person name="Detter J.C."/>
            <person name="Han C."/>
            <person name="Tapia R."/>
            <person name="Larimer F."/>
            <person name="Land M."/>
            <person name="Hauser L."/>
            <person name="Kyrpides N."/>
            <person name="Ivanova N."/>
            <person name="Holmes D."/>
            <person name="Lovley D."/>
            <person name="Kyrpides N."/>
            <person name="Anderson I.J."/>
            <person name="Woyke T."/>
        </authorList>
    </citation>
    <scope>NUCLEOTIDE SEQUENCE [LARGE SCALE GENOMIC DNA]</scope>
    <source>
        <strain evidence="3">DSM 10642 / AEDII12DO</strain>
    </source>
</reference>
<proteinExistence type="predicted"/>
<dbReference type="PROSITE" id="PS51379">
    <property type="entry name" value="4FE4S_FER_2"/>
    <property type="match status" value="2"/>
</dbReference>
<evidence type="ECO:0000313" key="3">
    <source>
        <dbReference type="Proteomes" id="UP000002613"/>
    </source>
</evidence>
<protein>
    <submittedName>
        <fullName evidence="2">4Fe-4S ferredoxin iron-sulfur binding domain protein</fullName>
    </submittedName>
</protein>
<dbReference type="eggNOG" id="arCOG00958">
    <property type="taxonomic scope" value="Archaea"/>
</dbReference>
<dbReference type="OrthoDB" id="15347at2157"/>
<dbReference type="PROSITE" id="PS00198">
    <property type="entry name" value="4FE4S_FER_1"/>
    <property type="match status" value="1"/>
</dbReference>
<dbReference type="InterPro" id="IPR017900">
    <property type="entry name" value="4Fe4S_Fe_S_CS"/>
</dbReference>
<dbReference type="Pfam" id="PF00037">
    <property type="entry name" value="Fer4"/>
    <property type="match status" value="2"/>
</dbReference>
<feature type="domain" description="4Fe-4S ferredoxin-type" evidence="1">
    <location>
        <begin position="31"/>
        <end position="59"/>
    </location>
</feature>
<dbReference type="HOGENOM" id="CLU_139698_5_6_2"/>
<dbReference type="GO" id="GO:0016491">
    <property type="term" value="F:oxidoreductase activity"/>
    <property type="evidence" value="ECO:0007669"/>
    <property type="project" value="UniProtKB-ARBA"/>
</dbReference>
<organism evidence="2 3">
    <name type="scientific">Ferroglobus placidus (strain DSM 10642 / AEDII12DO)</name>
    <dbReference type="NCBI Taxonomy" id="589924"/>
    <lineage>
        <taxon>Archaea</taxon>
        <taxon>Methanobacteriati</taxon>
        <taxon>Methanobacteriota</taxon>
        <taxon>Archaeoglobi</taxon>
        <taxon>Archaeoglobales</taxon>
        <taxon>Archaeoglobaceae</taxon>
        <taxon>Ferroglobus</taxon>
    </lineage>
</organism>
<keyword evidence="3" id="KW-1185">Reference proteome</keyword>
<name>D3S2L3_FERPA</name>
<dbReference type="Proteomes" id="UP000002613">
    <property type="component" value="Chromosome"/>
</dbReference>
<reference evidence="2 3" key="2">
    <citation type="journal article" date="2011" name="Stand. Genomic Sci.">
        <title>Complete genome sequence of Ferroglobus placidus AEDII12DO.</title>
        <authorList>
            <person name="Anderson I."/>
            <person name="Risso C."/>
            <person name="Holmes D."/>
            <person name="Lucas S."/>
            <person name="Copeland A."/>
            <person name="Lapidus A."/>
            <person name="Cheng J.F."/>
            <person name="Bruce D."/>
            <person name="Goodwin L."/>
            <person name="Pitluck S."/>
            <person name="Saunders E."/>
            <person name="Brettin T."/>
            <person name="Detter J.C."/>
            <person name="Han C."/>
            <person name="Tapia R."/>
            <person name="Larimer F."/>
            <person name="Land M."/>
            <person name="Hauser L."/>
            <person name="Woyke T."/>
            <person name="Lovley D."/>
            <person name="Kyrpides N."/>
            <person name="Ivanova N."/>
        </authorList>
    </citation>
    <scope>NUCLEOTIDE SEQUENCE [LARGE SCALE GENOMIC DNA]</scope>
    <source>
        <strain evidence="3">DSM 10642 / AEDII12DO</strain>
    </source>
</reference>
<dbReference type="KEGG" id="fpl:Ferp_0365"/>
<dbReference type="AlphaFoldDB" id="D3S2L3"/>
<dbReference type="GeneID" id="8777863"/>
<gene>
    <name evidence="2" type="ordered locus">Ferp_0365</name>
</gene>
<dbReference type="EMBL" id="CP001899">
    <property type="protein sequence ID" value="ADC64543.1"/>
    <property type="molecule type" value="Genomic_DNA"/>
</dbReference>